<feature type="region of interest" description="Disordered" evidence="8">
    <location>
        <begin position="527"/>
        <end position="547"/>
    </location>
</feature>
<dbReference type="InterPro" id="IPR004563">
    <property type="entry name" value="Apolipo_AcylTrfase"/>
</dbReference>
<feature type="region of interest" description="Disordered" evidence="8">
    <location>
        <begin position="1"/>
        <end position="37"/>
    </location>
</feature>
<protein>
    <recommendedName>
        <fullName evidence="10">CN hydrolase domain-containing protein</fullName>
    </recommendedName>
</protein>
<feature type="transmembrane region" description="Helical" evidence="9">
    <location>
        <begin position="505"/>
        <end position="522"/>
    </location>
</feature>
<evidence type="ECO:0000313" key="12">
    <source>
        <dbReference type="Proteomes" id="UP000654471"/>
    </source>
</evidence>
<accession>A0ABQ2V5U2</accession>
<feature type="transmembrane region" description="Helical" evidence="9">
    <location>
        <begin position="219"/>
        <end position="239"/>
    </location>
</feature>
<evidence type="ECO:0000256" key="8">
    <source>
        <dbReference type="SAM" id="MobiDB-lite"/>
    </source>
</evidence>
<keyword evidence="6 9" id="KW-0472">Membrane</keyword>
<gene>
    <name evidence="11" type="ORF">GCM10010211_40130</name>
</gene>
<feature type="transmembrane region" description="Helical" evidence="9">
    <location>
        <begin position="108"/>
        <end position="129"/>
    </location>
</feature>
<dbReference type="PANTHER" id="PTHR38686:SF1">
    <property type="entry name" value="APOLIPOPROTEIN N-ACYLTRANSFERASE"/>
    <property type="match status" value="1"/>
</dbReference>
<feature type="domain" description="CN hydrolase" evidence="10">
    <location>
        <begin position="273"/>
        <end position="491"/>
    </location>
</feature>
<keyword evidence="7" id="KW-0012">Acyltransferase</keyword>
<dbReference type="PROSITE" id="PS50263">
    <property type="entry name" value="CN_HYDROLASE"/>
    <property type="match status" value="1"/>
</dbReference>
<organism evidence="11 12">
    <name type="scientific">Streptomyces albospinus</name>
    <dbReference type="NCBI Taxonomy" id="285515"/>
    <lineage>
        <taxon>Bacteria</taxon>
        <taxon>Bacillati</taxon>
        <taxon>Actinomycetota</taxon>
        <taxon>Actinomycetes</taxon>
        <taxon>Kitasatosporales</taxon>
        <taxon>Streptomycetaceae</taxon>
        <taxon>Streptomyces</taxon>
    </lineage>
</organism>
<dbReference type="Pfam" id="PF00795">
    <property type="entry name" value="CN_hydrolase"/>
    <property type="match status" value="1"/>
</dbReference>
<comment type="subcellular location">
    <subcellularLocation>
        <location evidence="1">Cell membrane</location>
        <topology evidence="1">Multi-pass membrane protein</topology>
    </subcellularLocation>
</comment>
<proteinExistence type="predicted"/>
<evidence type="ECO:0000256" key="3">
    <source>
        <dbReference type="ARBA" id="ARBA00022679"/>
    </source>
</evidence>
<reference evidence="12" key="1">
    <citation type="journal article" date="2019" name="Int. J. Syst. Evol. Microbiol.">
        <title>The Global Catalogue of Microorganisms (GCM) 10K type strain sequencing project: providing services to taxonomists for standard genome sequencing and annotation.</title>
        <authorList>
            <consortium name="The Broad Institute Genomics Platform"/>
            <consortium name="The Broad Institute Genome Sequencing Center for Infectious Disease"/>
            <person name="Wu L."/>
            <person name="Ma J."/>
        </authorList>
    </citation>
    <scope>NUCLEOTIDE SEQUENCE [LARGE SCALE GENOMIC DNA]</scope>
    <source>
        <strain evidence="12">JCM 3399</strain>
    </source>
</reference>
<keyword evidence="5 9" id="KW-1133">Transmembrane helix</keyword>
<evidence type="ECO:0000256" key="7">
    <source>
        <dbReference type="ARBA" id="ARBA00023315"/>
    </source>
</evidence>
<evidence type="ECO:0000313" key="11">
    <source>
        <dbReference type="EMBL" id="GGU70442.1"/>
    </source>
</evidence>
<feature type="compositionally biased region" description="Basic and acidic residues" evidence="8">
    <location>
        <begin position="1"/>
        <end position="24"/>
    </location>
</feature>
<feature type="transmembrane region" description="Helical" evidence="9">
    <location>
        <begin position="180"/>
        <end position="207"/>
    </location>
</feature>
<evidence type="ECO:0000256" key="6">
    <source>
        <dbReference type="ARBA" id="ARBA00023136"/>
    </source>
</evidence>
<evidence type="ECO:0000256" key="2">
    <source>
        <dbReference type="ARBA" id="ARBA00022475"/>
    </source>
</evidence>
<feature type="compositionally biased region" description="Basic and acidic residues" evidence="8">
    <location>
        <begin position="527"/>
        <end position="539"/>
    </location>
</feature>
<dbReference type="EMBL" id="BMRP01000013">
    <property type="protein sequence ID" value="GGU70442.1"/>
    <property type="molecule type" value="Genomic_DNA"/>
</dbReference>
<sequence length="547" mass="58435">MNKVEDMRTHTQTRDDRGTSDAGRRTGHPGRGVPTPPARRRYPVLVLGAAVQLLAAGGRWDVAAAAWLFPVLLLRFSRTGRVASGTLWLWLANIAAAVFWLFESALGFSPVTLAGAVALAALLTLPFLLDRLLVRRLRPWMALLVFPSALVAAEFVITQLTPFGSAYGSLAATQYGNLPLLQLVSVTGSYGIGFLIAWCAGVVNLVWETASWRPVRGAVLTYTAVLLAVLLAGGARLAFFPSDAPTVRIAGITAESSVLRAQKAAFSHVTGGRRSVAEAPPAGLEPAMNAVENSLLAATRREAAAGAKIVVWPEEGVRTLAVHERAAIAAAQHEARRSGIHLEISLGVYSTTGPAYGRDEALLIDPHGTVLWTYQKAHPIPGSEPFTPGDGKVPVVTTPYGRLADVICYDADFPGMMRVPADIMLVPSHDWAEYGRPHTEKAALRAIESGYALVRQDAEGVSTAFDNRGQVLATTDYFTTGQQTTVAYVPTRGATTLYDRIGDSFAWLCLAAVAALLAVGVLRPRSPRERTAAEGDRSRAPAGEMPY</sequence>
<dbReference type="Pfam" id="PF20154">
    <property type="entry name" value="LNT_N"/>
    <property type="match status" value="1"/>
</dbReference>
<evidence type="ECO:0000256" key="9">
    <source>
        <dbReference type="SAM" id="Phobius"/>
    </source>
</evidence>
<dbReference type="Proteomes" id="UP000654471">
    <property type="component" value="Unassembled WGS sequence"/>
</dbReference>
<dbReference type="InterPro" id="IPR003010">
    <property type="entry name" value="C-N_Hydrolase"/>
</dbReference>
<keyword evidence="3" id="KW-0808">Transferase</keyword>
<feature type="transmembrane region" description="Helical" evidence="9">
    <location>
        <begin position="85"/>
        <end position="102"/>
    </location>
</feature>
<evidence type="ECO:0000259" key="10">
    <source>
        <dbReference type="PROSITE" id="PS50263"/>
    </source>
</evidence>
<dbReference type="Gene3D" id="3.60.110.10">
    <property type="entry name" value="Carbon-nitrogen hydrolase"/>
    <property type="match status" value="1"/>
</dbReference>
<comment type="caution">
    <text evidence="11">The sequence shown here is derived from an EMBL/GenBank/DDBJ whole genome shotgun (WGS) entry which is preliminary data.</text>
</comment>
<dbReference type="InterPro" id="IPR045378">
    <property type="entry name" value="LNT_N"/>
</dbReference>
<evidence type="ECO:0000256" key="5">
    <source>
        <dbReference type="ARBA" id="ARBA00022989"/>
    </source>
</evidence>
<evidence type="ECO:0000256" key="4">
    <source>
        <dbReference type="ARBA" id="ARBA00022692"/>
    </source>
</evidence>
<dbReference type="SUPFAM" id="SSF56317">
    <property type="entry name" value="Carbon-nitrogen hydrolase"/>
    <property type="match status" value="1"/>
</dbReference>
<keyword evidence="2" id="KW-1003">Cell membrane</keyword>
<keyword evidence="12" id="KW-1185">Reference proteome</keyword>
<feature type="transmembrane region" description="Helical" evidence="9">
    <location>
        <begin position="141"/>
        <end position="160"/>
    </location>
</feature>
<evidence type="ECO:0000256" key="1">
    <source>
        <dbReference type="ARBA" id="ARBA00004651"/>
    </source>
</evidence>
<name>A0ABQ2V5U2_9ACTN</name>
<dbReference type="PANTHER" id="PTHR38686">
    <property type="entry name" value="APOLIPOPROTEIN N-ACYLTRANSFERASE"/>
    <property type="match status" value="1"/>
</dbReference>
<dbReference type="InterPro" id="IPR036526">
    <property type="entry name" value="C-N_Hydrolase_sf"/>
</dbReference>
<keyword evidence="4 9" id="KW-0812">Transmembrane</keyword>